<reference evidence="1" key="2">
    <citation type="submission" date="2022-01" db="EMBL/GenBank/DDBJ databases">
        <authorList>
            <person name="Yamashiro T."/>
            <person name="Shiraishi A."/>
            <person name="Satake H."/>
            <person name="Nakayama K."/>
        </authorList>
    </citation>
    <scope>NUCLEOTIDE SEQUENCE</scope>
</reference>
<dbReference type="EMBL" id="BQNB010010308">
    <property type="protein sequence ID" value="GJS75507.1"/>
    <property type="molecule type" value="Genomic_DNA"/>
</dbReference>
<keyword evidence="2" id="KW-1185">Reference proteome</keyword>
<name>A0ABQ4YF74_9ASTR</name>
<comment type="caution">
    <text evidence="1">The sequence shown here is derived from an EMBL/GenBank/DDBJ whole genome shotgun (WGS) entry which is preliminary data.</text>
</comment>
<dbReference type="Proteomes" id="UP001151760">
    <property type="component" value="Unassembled WGS sequence"/>
</dbReference>
<evidence type="ECO:0000313" key="1">
    <source>
        <dbReference type="EMBL" id="GJS75507.1"/>
    </source>
</evidence>
<accession>A0ABQ4YF74</accession>
<proteinExistence type="predicted"/>
<protein>
    <submittedName>
        <fullName evidence="1">Uncharacterized protein</fullName>
    </submittedName>
</protein>
<gene>
    <name evidence="1" type="ORF">Tco_0725388</name>
</gene>
<reference evidence="1" key="1">
    <citation type="journal article" date="2022" name="Int. J. Mol. Sci.">
        <title>Draft Genome of Tanacetum Coccineum: Genomic Comparison of Closely Related Tanacetum-Family Plants.</title>
        <authorList>
            <person name="Yamashiro T."/>
            <person name="Shiraishi A."/>
            <person name="Nakayama K."/>
            <person name="Satake H."/>
        </authorList>
    </citation>
    <scope>NUCLEOTIDE SEQUENCE</scope>
</reference>
<evidence type="ECO:0000313" key="2">
    <source>
        <dbReference type="Proteomes" id="UP001151760"/>
    </source>
</evidence>
<organism evidence="1 2">
    <name type="scientific">Tanacetum coccineum</name>
    <dbReference type="NCBI Taxonomy" id="301880"/>
    <lineage>
        <taxon>Eukaryota</taxon>
        <taxon>Viridiplantae</taxon>
        <taxon>Streptophyta</taxon>
        <taxon>Embryophyta</taxon>
        <taxon>Tracheophyta</taxon>
        <taxon>Spermatophyta</taxon>
        <taxon>Magnoliopsida</taxon>
        <taxon>eudicotyledons</taxon>
        <taxon>Gunneridae</taxon>
        <taxon>Pentapetalae</taxon>
        <taxon>asterids</taxon>
        <taxon>campanulids</taxon>
        <taxon>Asterales</taxon>
        <taxon>Asteraceae</taxon>
        <taxon>Asteroideae</taxon>
        <taxon>Anthemideae</taxon>
        <taxon>Anthemidinae</taxon>
        <taxon>Tanacetum</taxon>
    </lineage>
</organism>
<sequence>MTGTNNRGNNVLGSASNGSDNTTNDLLVKLLSHLGNMGLNCSLNAVSNTSGVTNAHAGPQTSLVAYQTGPPSYSGLTYAPPSFSYIPAQYPASAQQFGYPIASLAQLISPAQSISHQAHMSFTIAYITHPGSTGPTATPGQATTLPHAFTAGILHDPAPAAWNIDTGASSHLNNSITSLNENFNTCMYPSISVGDGHSIPFIRDNNCTIEFDAFGFSVKDFMTRRVLLRCDSTGDLHPITAPSLIPHVFLEKPPVLCHACQLGKHVRFPFVSSDTVVTSCFDIIHSDVWTSPILSLSGFKYYCDHGGEFDNHNLHTLFAEKGIQFRFSCPNILTKL</sequence>